<evidence type="ECO:0000256" key="2">
    <source>
        <dbReference type="ARBA" id="ARBA00022692"/>
    </source>
</evidence>
<evidence type="ECO:0000256" key="1">
    <source>
        <dbReference type="ARBA" id="ARBA00004370"/>
    </source>
</evidence>
<keyword evidence="4 6" id="KW-0472">Membrane</keyword>
<dbReference type="PANTHER" id="PTHR14948">
    <property type="entry name" value="NG5"/>
    <property type="match status" value="1"/>
</dbReference>
<sequence>MSYLPPPRPGDEPEETPPSYGSPQYGQSGPTGNPGDSYGTPPSDPYGIPPSDSNPFGTPPPPPAAPYSPYSSAYASGPVGTPPANNLVWAILTTVLCCLPAGVVSIVFAAQVNSKWAMGDAAGAQRSAANARTWAIVSAVLGVIAGIVVFASQGASS</sequence>
<organism evidence="7 8">
    <name type="scientific">Serinibacter arcticus</name>
    <dbReference type="NCBI Taxonomy" id="1655435"/>
    <lineage>
        <taxon>Bacteria</taxon>
        <taxon>Bacillati</taxon>
        <taxon>Actinomycetota</taxon>
        <taxon>Actinomycetes</taxon>
        <taxon>Micrococcales</taxon>
        <taxon>Beutenbergiaceae</taxon>
        <taxon>Serinibacter</taxon>
    </lineage>
</organism>
<protein>
    <recommendedName>
        <fullName evidence="9">Interferon-induced transmembrane protein</fullName>
    </recommendedName>
</protein>
<feature type="transmembrane region" description="Helical" evidence="6">
    <location>
        <begin position="87"/>
        <end position="110"/>
    </location>
</feature>
<evidence type="ECO:0000256" key="4">
    <source>
        <dbReference type="ARBA" id="ARBA00023136"/>
    </source>
</evidence>
<dbReference type="InterPro" id="IPR051423">
    <property type="entry name" value="CD225/Dispanin"/>
</dbReference>
<comment type="subcellular location">
    <subcellularLocation>
        <location evidence="1">Membrane</location>
    </subcellularLocation>
</comment>
<dbReference type="Proteomes" id="UP000245166">
    <property type="component" value="Unassembled WGS sequence"/>
</dbReference>
<evidence type="ECO:0000256" key="6">
    <source>
        <dbReference type="SAM" id="Phobius"/>
    </source>
</evidence>
<dbReference type="GO" id="GO:0016020">
    <property type="term" value="C:membrane"/>
    <property type="evidence" value="ECO:0007669"/>
    <property type="project" value="UniProtKB-SubCell"/>
</dbReference>
<reference evidence="7 8" key="1">
    <citation type="submission" date="2018-03" db="EMBL/GenBank/DDBJ databases">
        <title>Genome assembly of novel Miniimonas species PCH200.</title>
        <authorList>
            <person name="Thakur V."/>
            <person name="Kumar V."/>
            <person name="Singh D."/>
        </authorList>
    </citation>
    <scope>NUCLEOTIDE SEQUENCE [LARGE SCALE GENOMIC DNA]</scope>
    <source>
        <strain evidence="7 8">PCH200</strain>
    </source>
</reference>
<keyword evidence="8" id="KW-1185">Reference proteome</keyword>
<evidence type="ECO:0000256" key="3">
    <source>
        <dbReference type="ARBA" id="ARBA00022989"/>
    </source>
</evidence>
<feature type="compositionally biased region" description="Polar residues" evidence="5">
    <location>
        <begin position="19"/>
        <end position="31"/>
    </location>
</feature>
<dbReference type="PANTHER" id="PTHR14948:SF25">
    <property type="entry name" value="DUF4190 DOMAIN-CONTAINING PROTEIN"/>
    <property type="match status" value="1"/>
</dbReference>
<evidence type="ECO:0000313" key="7">
    <source>
        <dbReference type="EMBL" id="PWD49600.1"/>
    </source>
</evidence>
<accession>A0A2U1ZRM3</accession>
<dbReference type="Pfam" id="PF04505">
    <property type="entry name" value="CD225"/>
    <property type="match status" value="1"/>
</dbReference>
<comment type="caution">
    <text evidence="7">The sequence shown here is derived from an EMBL/GenBank/DDBJ whole genome shotgun (WGS) entry which is preliminary data.</text>
</comment>
<gene>
    <name evidence="7" type="ORF">C8046_01620</name>
</gene>
<dbReference type="AlphaFoldDB" id="A0A2U1ZRM3"/>
<keyword evidence="2 6" id="KW-0812">Transmembrane</keyword>
<dbReference type="OrthoDB" id="9815705at2"/>
<dbReference type="RefSeq" id="WP_109227983.1">
    <property type="nucleotide sequence ID" value="NZ_PYHR01000002.1"/>
</dbReference>
<dbReference type="InterPro" id="IPR007593">
    <property type="entry name" value="CD225/Dispanin_fam"/>
</dbReference>
<feature type="compositionally biased region" description="Pro residues" evidence="5">
    <location>
        <begin position="57"/>
        <end position="66"/>
    </location>
</feature>
<evidence type="ECO:0008006" key="9">
    <source>
        <dbReference type="Google" id="ProtNLM"/>
    </source>
</evidence>
<keyword evidence="3 6" id="KW-1133">Transmembrane helix</keyword>
<proteinExistence type="predicted"/>
<name>A0A2U1ZRM3_9MICO</name>
<evidence type="ECO:0000313" key="8">
    <source>
        <dbReference type="Proteomes" id="UP000245166"/>
    </source>
</evidence>
<dbReference type="EMBL" id="PYHR01000002">
    <property type="protein sequence ID" value="PWD49600.1"/>
    <property type="molecule type" value="Genomic_DNA"/>
</dbReference>
<feature type="transmembrane region" description="Helical" evidence="6">
    <location>
        <begin position="131"/>
        <end position="151"/>
    </location>
</feature>
<evidence type="ECO:0000256" key="5">
    <source>
        <dbReference type="SAM" id="MobiDB-lite"/>
    </source>
</evidence>
<feature type="region of interest" description="Disordered" evidence="5">
    <location>
        <begin position="1"/>
        <end position="72"/>
    </location>
</feature>